<feature type="transmembrane region" description="Helical" evidence="7">
    <location>
        <begin position="125"/>
        <end position="144"/>
    </location>
</feature>
<feature type="domain" description="ABC transmembrane type-1" evidence="8">
    <location>
        <begin position="89"/>
        <end position="294"/>
    </location>
</feature>
<dbReference type="PROSITE" id="PS50928">
    <property type="entry name" value="ABC_TM1"/>
    <property type="match status" value="1"/>
</dbReference>
<dbReference type="EMBL" id="DVNK01000005">
    <property type="protein sequence ID" value="HIU45708.1"/>
    <property type="molecule type" value="Genomic_DNA"/>
</dbReference>
<evidence type="ECO:0000256" key="1">
    <source>
        <dbReference type="ARBA" id="ARBA00004651"/>
    </source>
</evidence>
<feature type="transmembrane region" description="Helical" evidence="7">
    <location>
        <begin position="275"/>
        <end position="294"/>
    </location>
</feature>
<feature type="transmembrane region" description="Helical" evidence="7">
    <location>
        <begin position="156"/>
        <end position="177"/>
    </location>
</feature>
<evidence type="ECO:0000256" key="5">
    <source>
        <dbReference type="ARBA" id="ARBA00022989"/>
    </source>
</evidence>
<evidence type="ECO:0000313" key="10">
    <source>
        <dbReference type="Proteomes" id="UP000824123"/>
    </source>
</evidence>
<evidence type="ECO:0000256" key="3">
    <source>
        <dbReference type="ARBA" id="ARBA00022475"/>
    </source>
</evidence>
<evidence type="ECO:0000256" key="2">
    <source>
        <dbReference type="ARBA" id="ARBA00022448"/>
    </source>
</evidence>
<feature type="transmembrane region" description="Helical" evidence="7">
    <location>
        <begin position="86"/>
        <end position="113"/>
    </location>
</feature>
<sequence length="309" mass="34378">MANHVSSSAHDHPTHVKLDSSDKVIRGVTYTIVTIFCIFCILPFWLIVASSFSSEAAIRLTGFTLWPTDVSTYSYELLFRAPEQMLGAYAVTIGMTVVGTLVGLFVVSMTGYALQRKDFPFRNAIMFYIYFTSLFSAGLVPFYLLMVQTLGLRDTYWAVLLPLMMSPWVIVLMKNFVKAIPHEITESGKIDGAGDFRIFYALILPSMKPALATIGLFLALGYWNEWYYSSLFLTKDMPKPLQYHLYNVINKVASLKNSVAGSNIVLDTDLPSETLKMATAVVATGPIILLYPFVQKYFVAGLTVGSVKG</sequence>
<dbReference type="InterPro" id="IPR035906">
    <property type="entry name" value="MetI-like_sf"/>
</dbReference>
<dbReference type="Pfam" id="PF00528">
    <property type="entry name" value="BPD_transp_1"/>
    <property type="match status" value="1"/>
</dbReference>
<feature type="transmembrane region" description="Helical" evidence="7">
    <location>
        <begin position="27"/>
        <end position="48"/>
    </location>
</feature>
<keyword evidence="3" id="KW-1003">Cell membrane</keyword>
<dbReference type="PANTHER" id="PTHR43744:SF9">
    <property type="entry name" value="POLYGALACTURONAN_RHAMNOGALACTURONAN TRANSPORT SYSTEM PERMEASE PROTEIN YTCP"/>
    <property type="match status" value="1"/>
</dbReference>
<evidence type="ECO:0000256" key="7">
    <source>
        <dbReference type="RuleBase" id="RU363032"/>
    </source>
</evidence>
<dbReference type="PANTHER" id="PTHR43744">
    <property type="entry name" value="ABC TRANSPORTER PERMEASE PROTEIN MG189-RELATED-RELATED"/>
    <property type="match status" value="1"/>
</dbReference>
<dbReference type="GO" id="GO:0005886">
    <property type="term" value="C:plasma membrane"/>
    <property type="evidence" value="ECO:0007669"/>
    <property type="project" value="UniProtKB-SubCell"/>
</dbReference>
<feature type="transmembrane region" description="Helical" evidence="7">
    <location>
        <begin position="198"/>
        <end position="223"/>
    </location>
</feature>
<dbReference type="Gene3D" id="1.10.3720.10">
    <property type="entry name" value="MetI-like"/>
    <property type="match status" value="1"/>
</dbReference>
<name>A0A9D1LPK6_9FIRM</name>
<keyword evidence="5 7" id="KW-1133">Transmembrane helix</keyword>
<keyword evidence="6 7" id="KW-0472">Membrane</keyword>
<keyword evidence="2 7" id="KW-0813">Transport</keyword>
<dbReference type="Proteomes" id="UP000824123">
    <property type="component" value="Unassembled WGS sequence"/>
</dbReference>
<comment type="similarity">
    <text evidence="7">Belongs to the binding-protein-dependent transport system permease family.</text>
</comment>
<reference evidence="9" key="2">
    <citation type="journal article" date="2021" name="PeerJ">
        <title>Extensive microbial diversity within the chicken gut microbiome revealed by metagenomics and culture.</title>
        <authorList>
            <person name="Gilroy R."/>
            <person name="Ravi A."/>
            <person name="Getino M."/>
            <person name="Pursley I."/>
            <person name="Horton D.L."/>
            <person name="Alikhan N.F."/>
            <person name="Baker D."/>
            <person name="Gharbi K."/>
            <person name="Hall N."/>
            <person name="Watson M."/>
            <person name="Adriaenssens E.M."/>
            <person name="Foster-Nyarko E."/>
            <person name="Jarju S."/>
            <person name="Secka A."/>
            <person name="Antonio M."/>
            <person name="Oren A."/>
            <person name="Chaudhuri R.R."/>
            <person name="La Ragione R."/>
            <person name="Hildebrand F."/>
            <person name="Pallen M.J."/>
        </authorList>
    </citation>
    <scope>NUCLEOTIDE SEQUENCE</scope>
    <source>
        <strain evidence="9">ChiSxjej2B14-8506</strain>
    </source>
</reference>
<protein>
    <submittedName>
        <fullName evidence="9">Carbohydrate ABC transporter permease</fullName>
    </submittedName>
</protein>
<dbReference type="SUPFAM" id="SSF161098">
    <property type="entry name" value="MetI-like"/>
    <property type="match status" value="1"/>
</dbReference>
<gene>
    <name evidence="9" type="ORF">IAC59_00440</name>
</gene>
<proteinExistence type="inferred from homology"/>
<dbReference type="AlphaFoldDB" id="A0A9D1LPK6"/>
<accession>A0A9D1LPK6</accession>
<organism evidence="9 10">
    <name type="scientific">Candidatus Fimadaptatus faecigallinarum</name>
    <dbReference type="NCBI Taxonomy" id="2840814"/>
    <lineage>
        <taxon>Bacteria</taxon>
        <taxon>Bacillati</taxon>
        <taxon>Bacillota</taxon>
        <taxon>Clostridia</taxon>
        <taxon>Eubacteriales</taxon>
        <taxon>Candidatus Fimadaptatus</taxon>
    </lineage>
</organism>
<evidence type="ECO:0000313" key="9">
    <source>
        <dbReference type="EMBL" id="HIU45708.1"/>
    </source>
</evidence>
<dbReference type="InterPro" id="IPR000515">
    <property type="entry name" value="MetI-like"/>
</dbReference>
<evidence type="ECO:0000256" key="4">
    <source>
        <dbReference type="ARBA" id="ARBA00022692"/>
    </source>
</evidence>
<dbReference type="GO" id="GO:0055085">
    <property type="term" value="P:transmembrane transport"/>
    <property type="evidence" value="ECO:0007669"/>
    <property type="project" value="InterPro"/>
</dbReference>
<comment type="caution">
    <text evidence="9">The sequence shown here is derived from an EMBL/GenBank/DDBJ whole genome shotgun (WGS) entry which is preliminary data.</text>
</comment>
<dbReference type="CDD" id="cd06261">
    <property type="entry name" value="TM_PBP2"/>
    <property type="match status" value="1"/>
</dbReference>
<evidence type="ECO:0000256" key="6">
    <source>
        <dbReference type="ARBA" id="ARBA00023136"/>
    </source>
</evidence>
<evidence type="ECO:0000259" key="8">
    <source>
        <dbReference type="PROSITE" id="PS50928"/>
    </source>
</evidence>
<reference evidence="9" key="1">
    <citation type="submission" date="2020-10" db="EMBL/GenBank/DDBJ databases">
        <authorList>
            <person name="Gilroy R."/>
        </authorList>
    </citation>
    <scope>NUCLEOTIDE SEQUENCE</scope>
    <source>
        <strain evidence="9">ChiSxjej2B14-8506</strain>
    </source>
</reference>
<comment type="subcellular location">
    <subcellularLocation>
        <location evidence="1 7">Cell membrane</location>
        <topology evidence="1 7">Multi-pass membrane protein</topology>
    </subcellularLocation>
</comment>
<keyword evidence="4 7" id="KW-0812">Transmembrane</keyword>